<organism evidence="4 5">
    <name type="scientific">Penaeus vannamei</name>
    <name type="common">Whiteleg shrimp</name>
    <name type="synonym">Litopenaeus vannamei</name>
    <dbReference type="NCBI Taxonomy" id="6689"/>
    <lineage>
        <taxon>Eukaryota</taxon>
        <taxon>Metazoa</taxon>
        <taxon>Ecdysozoa</taxon>
        <taxon>Arthropoda</taxon>
        <taxon>Crustacea</taxon>
        <taxon>Multicrustacea</taxon>
        <taxon>Malacostraca</taxon>
        <taxon>Eumalacostraca</taxon>
        <taxon>Eucarida</taxon>
        <taxon>Decapoda</taxon>
        <taxon>Dendrobranchiata</taxon>
        <taxon>Penaeoidea</taxon>
        <taxon>Penaeidae</taxon>
        <taxon>Penaeus</taxon>
    </lineage>
</organism>
<dbReference type="OrthoDB" id="6372890at2759"/>
<comment type="caution">
    <text evidence="4">The sequence shown here is derived from an EMBL/GenBank/DDBJ whole genome shotgun (WGS) entry which is preliminary data.</text>
</comment>
<dbReference type="EMBL" id="QCYY01000990">
    <property type="protein sequence ID" value="ROT81337.1"/>
    <property type="molecule type" value="Genomic_DNA"/>
</dbReference>
<name>A0A3R7QX24_PENVA</name>
<feature type="region of interest" description="Disordered" evidence="1">
    <location>
        <begin position="353"/>
        <end position="381"/>
    </location>
</feature>
<evidence type="ECO:0000313" key="5">
    <source>
        <dbReference type="Proteomes" id="UP000283509"/>
    </source>
</evidence>
<keyword evidence="2" id="KW-0812">Transmembrane</keyword>
<keyword evidence="3" id="KW-0732">Signal</keyword>
<reference evidence="4 5" key="1">
    <citation type="submission" date="2018-04" db="EMBL/GenBank/DDBJ databases">
        <authorList>
            <person name="Zhang X."/>
            <person name="Yuan J."/>
            <person name="Li F."/>
            <person name="Xiang J."/>
        </authorList>
    </citation>
    <scope>NUCLEOTIDE SEQUENCE [LARGE SCALE GENOMIC DNA]</scope>
    <source>
        <tissue evidence="4">Muscle</tissue>
    </source>
</reference>
<proteinExistence type="predicted"/>
<dbReference type="AlphaFoldDB" id="A0A3R7QX24"/>
<sequence>MGHQRKTSWQMISYALLLTLHFLYASVDSFRFATNCVPRNSLDTDEIGSKWDVKTWVPKDGGVAVLSLISKNDKKFSLRKIDITRTELHALFRQGIHLKNSSLPLGDGISPGWAEFRVTSDSRFKVWVAGVAEPLVDVEDDVQAERVFVKGSNVTINCREPFIIWNVSEDREAALPVDCPGRYDLAVFSRSPSSPVVTLGNWTGVLSWDPEAKIATFAEPRPLPAFTQHNFTLNCSFAQNHFKYNFLAGQNDTLVGSVSFPEEVAGMSFRAENGDRFVVTLQNAQQEQEAAMTSRLPDPGTDFEKIVTYFPVFLNGVLAVICAFLGVKIWQLKMKMTSPEVTKVPLDQMADSAPMPFPPALPQETVPLNGRYAFQQDPREQ</sequence>
<evidence type="ECO:0000313" key="4">
    <source>
        <dbReference type="EMBL" id="ROT81337.1"/>
    </source>
</evidence>
<feature type="transmembrane region" description="Helical" evidence="2">
    <location>
        <begin position="306"/>
        <end position="327"/>
    </location>
</feature>
<evidence type="ECO:0000256" key="1">
    <source>
        <dbReference type="SAM" id="MobiDB-lite"/>
    </source>
</evidence>
<evidence type="ECO:0000256" key="3">
    <source>
        <dbReference type="SAM" id="SignalP"/>
    </source>
</evidence>
<dbReference type="Proteomes" id="UP000283509">
    <property type="component" value="Unassembled WGS sequence"/>
</dbReference>
<keyword evidence="5" id="KW-1185">Reference proteome</keyword>
<evidence type="ECO:0000256" key="2">
    <source>
        <dbReference type="SAM" id="Phobius"/>
    </source>
</evidence>
<feature type="chain" id="PRO_5018667719" evidence="3">
    <location>
        <begin position="30"/>
        <end position="381"/>
    </location>
</feature>
<feature type="signal peptide" evidence="3">
    <location>
        <begin position="1"/>
        <end position="29"/>
    </location>
</feature>
<protein>
    <submittedName>
        <fullName evidence="4">Uncharacterized protein</fullName>
    </submittedName>
</protein>
<gene>
    <name evidence="4" type="ORF">C7M84_025519</name>
</gene>
<keyword evidence="2" id="KW-0472">Membrane</keyword>
<accession>A0A3R7QX24</accession>
<reference evidence="4 5" key="2">
    <citation type="submission" date="2019-01" db="EMBL/GenBank/DDBJ databases">
        <title>The decoding of complex shrimp genome reveals the adaptation for benthos swimmer, frequently molting mechanism and breeding impact on genome.</title>
        <authorList>
            <person name="Sun Y."/>
            <person name="Gao Y."/>
            <person name="Yu Y."/>
        </authorList>
    </citation>
    <scope>NUCLEOTIDE SEQUENCE [LARGE SCALE GENOMIC DNA]</scope>
    <source>
        <tissue evidence="4">Muscle</tissue>
    </source>
</reference>
<keyword evidence="2" id="KW-1133">Transmembrane helix</keyword>